<evidence type="ECO:0000256" key="1">
    <source>
        <dbReference type="SAM" id="MobiDB-lite"/>
    </source>
</evidence>
<feature type="transmembrane region" description="Helical" evidence="2">
    <location>
        <begin position="107"/>
        <end position="134"/>
    </location>
</feature>
<feature type="compositionally biased region" description="Low complexity" evidence="1">
    <location>
        <begin position="33"/>
        <end position="46"/>
    </location>
</feature>
<proteinExistence type="predicted"/>
<keyword evidence="2" id="KW-0812">Transmembrane</keyword>
<protein>
    <submittedName>
        <fullName evidence="3">Uncharacterized protein</fullName>
    </submittedName>
</protein>
<keyword evidence="4" id="KW-1185">Reference proteome</keyword>
<reference evidence="3 4" key="1">
    <citation type="submission" date="2020-03" db="EMBL/GenBank/DDBJ databases">
        <title>WGS of actinomycetes isolated from Thailand.</title>
        <authorList>
            <person name="Thawai C."/>
        </authorList>
    </citation>
    <scope>NUCLEOTIDE SEQUENCE [LARGE SCALE GENOMIC DNA]</scope>
    <source>
        <strain evidence="3 4">PRB2-1</strain>
    </source>
</reference>
<accession>A0ABX0ZLG7</accession>
<dbReference type="EMBL" id="JAATEJ010000002">
    <property type="protein sequence ID" value="NJP42496.1"/>
    <property type="molecule type" value="Genomic_DNA"/>
</dbReference>
<evidence type="ECO:0000313" key="3">
    <source>
        <dbReference type="EMBL" id="NJP42496.1"/>
    </source>
</evidence>
<feature type="compositionally biased region" description="Pro residues" evidence="1">
    <location>
        <begin position="17"/>
        <end position="32"/>
    </location>
</feature>
<keyword evidence="2" id="KW-0472">Membrane</keyword>
<name>A0ABX0ZLG7_9ACTN</name>
<sequence length="437" mass="44071">MSTPSASPNSPHAAQPAPSPLSPLEPQPPVAPVEPVEPVEPQAPLAGLGPQPPYDDGAVPPLPAGTGGGAPAVRPRKLGLMLVAVPVGVALGLAGALGAVPYGTGYLALFAVGVLAGVSVFNLLSTLLAGFSGLAPVYGTLGAGRRLGATTVRGRLLTVRMVPVVLLSTCLVLTDRPDLRGRLRRGAVVQLVVQLAVAGGVAAVGGAPGVYFGVGLGFITVLIFTSGAGKVTSPAWRLWRLRAGEEEAKLGEWRVDPATLAAARAAALGRIDLMRAALAGAPPSGSPRRQALGITLALAEGRSDVAAREALALRERSHAPSLRLAALQLYAMAVSDGVYAGRWRPQEALPHFAAALAALRAEGSVAALRGTDLAAREALFQGRPARAVALAGQAAATSPDALSRATALHTLASAHTAMARPTNAAAAAAKSAALLHF</sequence>
<feature type="transmembrane region" description="Helical" evidence="2">
    <location>
        <begin position="78"/>
        <end position="100"/>
    </location>
</feature>
<feature type="transmembrane region" description="Helical" evidence="2">
    <location>
        <begin position="186"/>
        <end position="204"/>
    </location>
</feature>
<feature type="region of interest" description="Disordered" evidence="1">
    <location>
        <begin position="1"/>
        <end position="70"/>
    </location>
</feature>
<dbReference type="RefSeq" id="WP_167981371.1">
    <property type="nucleotide sequence ID" value="NZ_JAATEJ010000002.1"/>
</dbReference>
<feature type="transmembrane region" description="Helical" evidence="2">
    <location>
        <begin position="154"/>
        <end position="174"/>
    </location>
</feature>
<gene>
    <name evidence="3" type="ORF">HCN08_03565</name>
</gene>
<feature type="compositionally biased region" description="Low complexity" evidence="1">
    <location>
        <begin position="1"/>
        <end position="16"/>
    </location>
</feature>
<keyword evidence="2" id="KW-1133">Transmembrane helix</keyword>
<evidence type="ECO:0000313" key="4">
    <source>
        <dbReference type="Proteomes" id="UP000734511"/>
    </source>
</evidence>
<evidence type="ECO:0000256" key="2">
    <source>
        <dbReference type="SAM" id="Phobius"/>
    </source>
</evidence>
<dbReference type="Proteomes" id="UP000734511">
    <property type="component" value="Unassembled WGS sequence"/>
</dbReference>
<feature type="transmembrane region" description="Helical" evidence="2">
    <location>
        <begin position="210"/>
        <end position="232"/>
    </location>
</feature>
<organism evidence="3 4">
    <name type="scientific">Actinacidiphila epipremni</name>
    <dbReference type="NCBI Taxonomy" id="2053013"/>
    <lineage>
        <taxon>Bacteria</taxon>
        <taxon>Bacillati</taxon>
        <taxon>Actinomycetota</taxon>
        <taxon>Actinomycetes</taxon>
        <taxon>Kitasatosporales</taxon>
        <taxon>Streptomycetaceae</taxon>
        <taxon>Actinacidiphila</taxon>
    </lineage>
</organism>
<comment type="caution">
    <text evidence="3">The sequence shown here is derived from an EMBL/GenBank/DDBJ whole genome shotgun (WGS) entry which is preliminary data.</text>
</comment>